<dbReference type="Proteomes" id="UP001301388">
    <property type="component" value="Unassembled WGS sequence"/>
</dbReference>
<dbReference type="RefSeq" id="WP_281007950.1">
    <property type="nucleotide sequence ID" value="NZ_JAYGIE010000026.1"/>
</dbReference>
<protein>
    <submittedName>
        <fullName evidence="3">Uncharacterized protein</fullName>
    </submittedName>
</protein>
<dbReference type="EMBL" id="JAYGIE010000026">
    <property type="protein sequence ID" value="MEA5477473.1"/>
    <property type="molecule type" value="Genomic_DNA"/>
</dbReference>
<reference evidence="3 4" key="1">
    <citation type="submission" date="2023-12" db="EMBL/GenBank/DDBJ databases">
        <title>Baltic Sea Cyanobacteria.</title>
        <authorList>
            <person name="Delbaje E."/>
            <person name="Fewer D.P."/>
            <person name="Shishido T.K."/>
        </authorList>
    </citation>
    <scope>NUCLEOTIDE SEQUENCE [LARGE SCALE GENOMIC DNA]</scope>
    <source>
        <strain evidence="3 4">UHCC 0370</strain>
    </source>
</reference>
<keyword evidence="2" id="KW-0812">Transmembrane</keyword>
<feature type="transmembrane region" description="Helical" evidence="2">
    <location>
        <begin position="21"/>
        <end position="41"/>
    </location>
</feature>
<comment type="caution">
    <text evidence="3">The sequence shown here is derived from an EMBL/GenBank/DDBJ whole genome shotgun (WGS) entry which is preliminary data.</text>
</comment>
<gene>
    <name evidence="3" type="ORF">VB774_07550</name>
</gene>
<evidence type="ECO:0000313" key="4">
    <source>
        <dbReference type="Proteomes" id="UP001301388"/>
    </source>
</evidence>
<name>A0ABU5TGR6_9CYAN</name>
<evidence type="ECO:0000256" key="2">
    <source>
        <dbReference type="SAM" id="Phobius"/>
    </source>
</evidence>
<keyword evidence="2" id="KW-0472">Membrane</keyword>
<keyword evidence="4" id="KW-1185">Reference proteome</keyword>
<sequence>MQPVVEAPQSLSRQLIASNAIATKAIVWVLFLLWTILLSGITWEIQHSCAPIIAWNDTLPAKCQPKKEQDIAARSPIANWLTHSDHNDRTSSKPQDPRIPASSDRPTSDIINPNTIGVASGTAIAIVSAVAGAPAIVTVGIGVAVWFFVKFFIKASSVS</sequence>
<evidence type="ECO:0000313" key="3">
    <source>
        <dbReference type="EMBL" id="MEA5477473.1"/>
    </source>
</evidence>
<organism evidence="3 4">
    <name type="scientific">Pseudanabaena galeata UHCC 0370</name>
    <dbReference type="NCBI Taxonomy" id="3110310"/>
    <lineage>
        <taxon>Bacteria</taxon>
        <taxon>Bacillati</taxon>
        <taxon>Cyanobacteriota</taxon>
        <taxon>Cyanophyceae</taxon>
        <taxon>Pseudanabaenales</taxon>
        <taxon>Pseudanabaenaceae</taxon>
        <taxon>Pseudanabaena</taxon>
    </lineage>
</organism>
<accession>A0ABU5TGR6</accession>
<keyword evidence="2" id="KW-1133">Transmembrane helix</keyword>
<proteinExistence type="predicted"/>
<feature type="region of interest" description="Disordered" evidence="1">
    <location>
        <begin position="82"/>
        <end position="110"/>
    </location>
</feature>
<evidence type="ECO:0000256" key="1">
    <source>
        <dbReference type="SAM" id="MobiDB-lite"/>
    </source>
</evidence>
<feature type="transmembrane region" description="Helical" evidence="2">
    <location>
        <begin position="123"/>
        <end position="149"/>
    </location>
</feature>